<proteinExistence type="predicted"/>
<evidence type="ECO:0000256" key="1">
    <source>
        <dbReference type="SAM" id="MobiDB-lite"/>
    </source>
</evidence>
<sequence length="117" mass="12579">MNDFVAGVFSLLLRVIVIAMGLVLFASLLVAAMLLALVWVLRAGWARLTGRPVTPWVMGVDPRTGFSKVFRSTERWSAGRRGSRAPEATGEDAAASRRGGILPGAAQVTDVEAREVR</sequence>
<dbReference type="AlphaFoldDB" id="A0AAJ2BX72"/>
<reference evidence="3 5" key="1">
    <citation type="submission" date="2023-07" db="EMBL/GenBank/DDBJ databases">
        <title>Sorghum-associated microbial communities from plants grown in Nebraska, USA.</title>
        <authorList>
            <person name="Schachtman D."/>
        </authorList>
    </citation>
    <scope>NUCLEOTIDE SEQUENCE</scope>
    <source>
        <strain evidence="4 5">BE105</strain>
        <strain evidence="3">BE69</strain>
    </source>
</reference>
<keyword evidence="5" id="KW-1185">Reference proteome</keyword>
<protein>
    <submittedName>
        <fullName evidence="3">Uncharacterized protein</fullName>
    </submittedName>
</protein>
<feature type="region of interest" description="Disordered" evidence="1">
    <location>
        <begin position="75"/>
        <end position="117"/>
    </location>
</feature>
<evidence type="ECO:0000256" key="2">
    <source>
        <dbReference type="SAM" id="Phobius"/>
    </source>
</evidence>
<accession>A0AAJ2BX72</accession>
<dbReference type="Proteomes" id="UP001249076">
    <property type="component" value="Unassembled WGS sequence"/>
</dbReference>
<gene>
    <name evidence="3" type="ORF">J2W88_004576</name>
    <name evidence="4" type="ORF">J2W93_004527</name>
</gene>
<name>A0AAJ2BX72_ACIDE</name>
<dbReference type="EMBL" id="JAVDTL010000010">
    <property type="protein sequence ID" value="MDR6769268.1"/>
    <property type="molecule type" value="Genomic_DNA"/>
</dbReference>
<keyword evidence="2" id="KW-1133">Transmembrane helix</keyword>
<organism evidence="3 6">
    <name type="scientific">Acidovorax delafieldii</name>
    <name type="common">Pseudomonas delafieldii</name>
    <dbReference type="NCBI Taxonomy" id="47920"/>
    <lineage>
        <taxon>Bacteria</taxon>
        <taxon>Pseudomonadati</taxon>
        <taxon>Pseudomonadota</taxon>
        <taxon>Betaproteobacteria</taxon>
        <taxon>Burkholderiales</taxon>
        <taxon>Comamonadaceae</taxon>
        <taxon>Acidovorax</taxon>
    </lineage>
</organism>
<keyword evidence="2" id="KW-0812">Transmembrane</keyword>
<evidence type="ECO:0000313" key="3">
    <source>
        <dbReference type="EMBL" id="MDR6769268.1"/>
    </source>
</evidence>
<evidence type="ECO:0000313" key="6">
    <source>
        <dbReference type="Proteomes" id="UP001253458"/>
    </source>
</evidence>
<evidence type="ECO:0000313" key="4">
    <source>
        <dbReference type="EMBL" id="MDR6839659.1"/>
    </source>
</evidence>
<dbReference type="EMBL" id="JAVDTS010000010">
    <property type="protein sequence ID" value="MDR6839659.1"/>
    <property type="molecule type" value="Genomic_DNA"/>
</dbReference>
<evidence type="ECO:0000313" key="5">
    <source>
        <dbReference type="Proteomes" id="UP001249076"/>
    </source>
</evidence>
<keyword evidence="2" id="KW-0472">Membrane</keyword>
<comment type="caution">
    <text evidence="3">The sequence shown here is derived from an EMBL/GenBank/DDBJ whole genome shotgun (WGS) entry which is preliminary data.</text>
</comment>
<dbReference type="RefSeq" id="WP_209820652.1">
    <property type="nucleotide sequence ID" value="NZ_JAVDTL010000010.1"/>
</dbReference>
<feature type="transmembrane region" description="Helical" evidence="2">
    <location>
        <begin position="12"/>
        <end position="41"/>
    </location>
</feature>
<dbReference type="Proteomes" id="UP001253458">
    <property type="component" value="Unassembled WGS sequence"/>
</dbReference>